<gene>
    <name evidence="3" type="ORF">SAMN04490203_3039</name>
    <name evidence="2" type="ORF">TU78_18835</name>
</gene>
<dbReference type="Proteomes" id="UP000036395">
    <property type="component" value="Unassembled WGS sequence"/>
</dbReference>
<dbReference type="EMBL" id="FNRS01000001">
    <property type="protein sequence ID" value="SEC74915.1"/>
    <property type="molecule type" value="Genomic_DNA"/>
</dbReference>
<reference evidence="2 4" key="1">
    <citation type="submission" date="2015-02" db="EMBL/GenBank/DDBJ databases">
        <title>Pseudomonas helleri sp. nov. and Pseudomonas weihenstephanensis sp. nov., isolated from raw cows milk.</title>
        <authorList>
            <person name="von Neubeck M."/>
            <person name="Huptas C."/>
            <person name="Wenning M."/>
            <person name="Scherer S."/>
        </authorList>
    </citation>
    <scope>NUCLEOTIDE SEQUENCE [LARGE SCALE GENOMIC DNA]</scope>
    <source>
        <strain evidence="2 4">DSM 21104</strain>
    </source>
</reference>
<proteinExistence type="predicted"/>
<feature type="transmembrane region" description="Helical" evidence="1">
    <location>
        <begin position="15"/>
        <end position="34"/>
    </location>
</feature>
<dbReference type="AlphaFoldDB" id="A0A0J6GM88"/>
<protein>
    <submittedName>
        <fullName evidence="2">Uncharacterized protein</fullName>
    </submittedName>
</protein>
<accession>A0A0J6GM88</accession>
<organism evidence="2 4">
    <name type="scientific">Pseudomonas taetrolens</name>
    <dbReference type="NCBI Taxonomy" id="47884"/>
    <lineage>
        <taxon>Bacteria</taxon>
        <taxon>Pseudomonadati</taxon>
        <taxon>Pseudomonadota</taxon>
        <taxon>Gammaproteobacteria</taxon>
        <taxon>Pseudomonadales</taxon>
        <taxon>Pseudomonadaceae</taxon>
        <taxon>Pseudomonas</taxon>
    </lineage>
</organism>
<comment type="caution">
    <text evidence="2">The sequence shown here is derived from an EMBL/GenBank/DDBJ whole genome shotgun (WGS) entry which is preliminary data.</text>
</comment>
<evidence type="ECO:0000313" key="2">
    <source>
        <dbReference type="EMBL" id="KMM83244.1"/>
    </source>
</evidence>
<sequence>MWTYILIAQLKLHEHAFYITAIFEHLLFLAITGFRDSARKSGCSENAVVEDFDRESPNSHDVEPEAVGDWRRDAITVNSDNLSDMH</sequence>
<keyword evidence="1" id="KW-0812">Transmembrane</keyword>
<evidence type="ECO:0000313" key="4">
    <source>
        <dbReference type="Proteomes" id="UP000036395"/>
    </source>
</evidence>
<evidence type="ECO:0000313" key="3">
    <source>
        <dbReference type="EMBL" id="SEC74915.1"/>
    </source>
</evidence>
<name>A0A0J6GM88_PSETA</name>
<keyword evidence="1" id="KW-0472">Membrane</keyword>
<reference evidence="3 5" key="2">
    <citation type="submission" date="2016-10" db="EMBL/GenBank/DDBJ databases">
        <authorList>
            <person name="Varghese N."/>
            <person name="Submissions S."/>
        </authorList>
    </citation>
    <scope>NUCLEOTIDE SEQUENCE [LARGE SCALE GENOMIC DNA]</scope>
    <source>
        <strain evidence="3 5">BS3652</strain>
    </source>
</reference>
<dbReference type="Proteomes" id="UP000183155">
    <property type="component" value="Unassembled WGS sequence"/>
</dbReference>
<keyword evidence="5" id="KW-1185">Reference proteome</keyword>
<keyword evidence="1" id="KW-1133">Transmembrane helix</keyword>
<evidence type="ECO:0000256" key="1">
    <source>
        <dbReference type="SAM" id="Phobius"/>
    </source>
</evidence>
<evidence type="ECO:0000313" key="5">
    <source>
        <dbReference type="Proteomes" id="UP000183155"/>
    </source>
</evidence>
<dbReference type="PATRIC" id="fig|47884.3.peg.4266"/>
<dbReference type="EMBL" id="JYLA01000008">
    <property type="protein sequence ID" value="KMM83244.1"/>
    <property type="molecule type" value="Genomic_DNA"/>
</dbReference>